<proteinExistence type="predicted"/>
<feature type="compositionally biased region" description="Basic residues" evidence="1">
    <location>
        <begin position="45"/>
        <end position="55"/>
    </location>
</feature>
<evidence type="ECO:0000313" key="3">
    <source>
        <dbReference type="Proteomes" id="UP000245133"/>
    </source>
</evidence>
<gene>
    <name evidence="2" type="ORF">LPTSP4_09200</name>
</gene>
<evidence type="ECO:0000256" key="1">
    <source>
        <dbReference type="SAM" id="MobiDB-lite"/>
    </source>
</evidence>
<dbReference type="EMBL" id="BFBB01000003">
    <property type="protein sequence ID" value="GBF49407.1"/>
    <property type="molecule type" value="Genomic_DNA"/>
</dbReference>
<accession>A0A2P2DXQ1</accession>
<protein>
    <submittedName>
        <fullName evidence="2">Uncharacterized protein</fullName>
    </submittedName>
</protein>
<dbReference type="Proteomes" id="UP000245133">
    <property type="component" value="Unassembled WGS sequence"/>
</dbReference>
<dbReference type="RefSeq" id="WP_167836917.1">
    <property type="nucleotide sequence ID" value="NZ_BFBB01000003.1"/>
</dbReference>
<reference evidence="2 3" key="1">
    <citation type="submission" date="2018-02" db="EMBL/GenBank/DDBJ databases">
        <title>Novel Leptospira species isolated from soil and water in Japan.</title>
        <authorList>
            <person name="Nakao R."/>
            <person name="Masuzawa T."/>
        </authorList>
    </citation>
    <scope>NUCLEOTIDE SEQUENCE [LARGE SCALE GENOMIC DNA]</scope>
    <source>
        <strain evidence="2 3">YH101</strain>
    </source>
</reference>
<comment type="caution">
    <text evidence="2">The sequence shown here is derived from an EMBL/GenBank/DDBJ whole genome shotgun (WGS) entry which is preliminary data.</text>
</comment>
<dbReference type="AlphaFoldDB" id="A0A2P2DXQ1"/>
<feature type="region of interest" description="Disordered" evidence="1">
    <location>
        <begin position="34"/>
        <end position="55"/>
    </location>
</feature>
<organism evidence="2 3">
    <name type="scientific">Leptospira ryugenii</name>
    <dbReference type="NCBI Taxonomy" id="1917863"/>
    <lineage>
        <taxon>Bacteria</taxon>
        <taxon>Pseudomonadati</taxon>
        <taxon>Spirochaetota</taxon>
        <taxon>Spirochaetia</taxon>
        <taxon>Leptospirales</taxon>
        <taxon>Leptospiraceae</taxon>
        <taxon>Leptospira</taxon>
    </lineage>
</organism>
<keyword evidence="3" id="KW-1185">Reference proteome</keyword>
<name>A0A2P2DXQ1_9LEPT</name>
<sequence length="55" mass="6148">MKNKVTFQVVVPGKSEAKKLRKIITESANERFDLSKATHPDGTPVKHKKKSKKAS</sequence>
<evidence type="ECO:0000313" key="2">
    <source>
        <dbReference type="EMBL" id="GBF49407.1"/>
    </source>
</evidence>